<evidence type="ECO:0000256" key="1">
    <source>
        <dbReference type="ARBA" id="ARBA00009176"/>
    </source>
</evidence>
<keyword evidence="2 5" id="KW-0378">Hydrolase</keyword>
<dbReference type="Gene3D" id="3.90.245.10">
    <property type="entry name" value="Ribonucleoside hydrolase-like"/>
    <property type="match status" value="1"/>
</dbReference>
<evidence type="ECO:0000256" key="3">
    <source>
        <dbReference type="ARBA" id="ARBA00023295"/>
    </source>
</evidence>
<accession>A0AAD6TYP9</accession>
<feature type="domain" description="Inosine/uridine-preferring nucleoside hydrolase" evidence="4">
    <location>
        <begin position="7"/>
        <end position="368"/>
    </location>
</feature>
<name>A0AAD6TYP9_9AGAR</name>
<sequence length="425" mass="46282">MISRTPVIISTDPGVDDIIAILFALASPELEILAFITSFGNSDIGSSHKNILKAYQAVARHLEQFPEDAARFPNFASSVKPILARGSAGPLQGDLHSAQGFHGRDGLGGITERHPELDIFDGNDDQHPQLTITQMPGLQVASELIRSRASRTITYIALGPLTDLAWLMDDAAALVRVNIGRIVCMGGALDVPGNTSPVAEFNFFADPYAVKKLLVQEEESSKTLLPLDRFILLPLDITTPHELPFPFYQEKVDPSFETSATPSNSSNKPPLTHFTTSFLEQTRVAMLRSGKDAMELHDIVAVWCAIENPPVPEGGVDVLAPGWKARNRIFDIERTGELTRGMLVTDRRDDLSAYAPGANRAEVQAELDKHASHHGPWESTAIPAMVEVDHAPKAHDLRSVSCVYATPGPETLLALLTERVWGVPV</sequence>
<organism evidence="5 6">
    <name type="scientific">Mycena belliarum</name>
    <dbReference type="NCBI Taxonomy" id="1033014"/>
    <lineage>
        <taxon>Eukaryota</taxon>
        <taxon>Fungi</taxon>
        <taxon>Dikarya</taxon>
        <taxon>Basidiomycota</taxon>
        <taxon>Agaricomycotina</taxon>
        <taxon>Agaricomycetes</taxon>
        <taxon>Agaricomycetidae</taxon>
        <taxon>Agaricales</taxon>
        <taxon>Marasmiineae</taxon>
        <taxon>Mycenaceae</taxon>
        <taxon>Mycena</taxon>
    </lineage>
</organism>
<evidence type="ECO:0000313" key="5">
    <source>
        <dbReference type="EMBL" id="KAJ7078872.1"/>
    </source>
</evidence>
<dbReference type="EMBL" id="JARJCN010000063">
    <property type="protein sequence ID" value="KAJ7078872.1"/>
    <property type="molecule type" value="Genomic_DNA"/>
</dbReference>
<comment type="caution">
    <text evidence="5">The sequence shown here is derived from an EMBL/GenBank/DDBJ whole genome shotgun (WGS) entry which is preliminary data.</text>
</comment>
<keyword evidence="3" id="KW-0326">Glycosidase</keyword>
<evidence type="ECO:0000256" key="2">
    <source>
        <dbReference type="ARBA" id="ARBA00022801"/>
    </source>
</evidence>
<evidence type="ECO:0000313" key="6">
    <source>
        <dbReference type="Proteomes" id="UP001222325"/>
    </source>
</evidence>
<gene>
    <name evidence="5" type="ORF">B0H15DRAFT_859582</name>
</gene>
<dbReference type="PANTHER" id="PTHR12304:SF56">
    <property type="entry name" value="HYDROLASE, PUTATIVE (AFU_ORTHOLOGUE AFUA_1G11790)-RELATED"/>
    <property type="match status" value="1"/>
</dbReference>
<reference evidence="5" key="1">
    <citation type="submission" date="2023-03" db="EMBL/GenBank/DDBJ databases">
        <title>Massive genome expansion in bonnet fungi (Mycena s.s.) driven by repeated elements and novel gene families across ecological guilds.</title>
        <authorList>
            <consortium name="Lawrence Berkeley National Laboratory"/>
            <person name="Harder C.B."/>
            <person name="Miyauchi S."/>
            <person name="Viragh M."/>
            <person name="Kuo A."/>
            <person name="Thoen E."/>
            <person name="Andreopoulos B."/>
            <person name="Lu D."/>
            <person name="Skrede I."/>
            <person name="Drula E."/>
            <person name="Henrissat B."/>
            <person name="Morin E."/>
            <person name="Kohler A."/>
            <person name="Barry K."/>
            <person name="LaButti K."/>
            <person name="Morin E."/>
            <person name="Salamov A."/>
            <person name="Lipzen A."/>
            <person name="Mereny Z."/>
            <person name="Hegedus B."/>
            <person name="Baldrian P."/>
            <person name="Stursova M."/>
            <person name="Weitz H."/>
            <person name="Taylor A."/>
            <person name="Grigoriev I.V."/>
            <person name="Nagy L.G."/>
            <person name="Martin F."/>
            <person name="Kauserud H."/>
        </authorList>
    </citation>
    <scope>NUCLEOTIDE SEQUENCE</scope>
    <source>
        <strain evidence="5">CBHHK173m</strain>
    </source>
</reference>
<protein>
    <submittedName>
        <fullName evidence="5">Inosine/uridine-preferring nucleoside hydrolase domain-containing protein</fullName>
    </submittedName>
</protein>
<dbReference type="InterPro" id="IPR023186">
    <property type="entry name" value="IUNH"/>
</dbReference>
<comment type="similarity">
    <text evidence="1">Belongs to the IUNH family.</text>
</comment>
<dbReference type="InterPro" id="IPR001910">
    <property type="entry name" value="Inosine/uridine_hydrolase_dom"/>
</dbReference>
<proteinExistence type="inferred from homology"/>
<dbReference type="PANTHER" id="PTHR12304">
    <property type="entry name" value="INOSINE-URIDINE PREFERRING NUCLEOSIDE HYDROLASE"/>
    <property type="match status" value="1"/>
</dbReference>
<dbReference type="GO" id="GO:0006152">
    <property type="term" value="P:purine nucleoside catabolic process"/>
    <property type="evidence" value="ECO:0007669"/>
    <property type="project" value="TreeGrafter"/>
</dbReference>
<dbReference type="Pfam" id="PF01156">
    <property type="entry name" value="IU_nuc_hydro"/>
    <property type="match status" value="1"/>
</dbReference>
<dbReference type="GO" id="GO:0005829">
    <property type="term" value="C:cytosol"/>
    <property type="evidence" value="ECO:0007669"/>
    <property type="project" value="TreeGrafter"/>
</dbReference>
<keyword evidence="6" id="KW-1185">Reference proteome</keyword>
<dbReference type="Proteomes" id="UP001222325">
    <property type="component" value="Unassembled WGS sequence"/>
</dbReference>
<evidence type="ECO:0000259" key="4">
    <source>
        <dbReference type="Pfam" id="PF01156"/>
    </source>
</evidence>
<dbReference type="InterPro" id="IPR036452">
    <property type="entry name" value="Ribo_hydro-like"/>
</dbReference>
<dbReference type="GO" id="GO:0008477">
    <property type="term" value="F:purine nucleosidase activity"/>
    <property type="evidence" value="ECO:0007669"/>
    <property type="project" value="TreeGrafter"/>
</dbReference>
<dbReference type="AlphaFoldDB" id="A0AAD6TYP9"/>
<dbReference type="SUPFAM" id="SSF53590">
    <property type="entry name" value="Nucleoside hydrolase"/>
    <property type="match status" value="1"/>
</dbReference>